<protein>
    <submittedName>
        <fullName evidence="1">Uncharacterized protein</fullName>
    </submittedName>
</protein>
<comment type="caution">
    <text evidence="1">The sequence shown here is derived from an EMBL/GenBank/DDBJ whole genome shotgun (WGS) entry which is preliminary data.</text>
</comment>
<gene>
    <name evidence="1" type="ORF">M094_2824</name>
</gene>
<proteinExistence type="predicted"/>
<organism evidence="1 2">
    <name type="scientific">Bacteroides uniformis str. 3978 T3 ii</name>
    <dbReference type="NCBI Taxonomy" id="1339349"/>
    <lineage>
        <taxon>Bacteria</taxon>
        <taxon>Pseudomonadati</taxon>
        <taxon>Bacteroidota</taxon>
        <taxon>Bacteroidia</taxon>
        <taxon>Bacteroidales</taxon>
        <taxon>Bacteroidaceae</taxon>
        <taxon>Bacteroides</taxon>
    </lineage>
</organism>
<evidence type="ECO:0000313" key="1">
    <source>
        <dbReference type="EMBL" id="KDS47893.1"/>
    </source>
</evidence>
<evidence type="ECO:0000313" key="2">
    <source>
        <dbReference type="Proteomes" id="UP000028013"/>
    </source>
</evidence>
<accession>A0A078RUB3</accession>
<reference evidence="1 2" key="1">
    <citation type="submission" date="2014-04" db="EMBL/GenBank/DDBJ databases">
        <authorList>
            <person name="Sears C."/>
            <person name="Carroll K."/>
            <person name="Sack B.R."/>
            <person name="Qadri F."/>
            <person name="Myers L.L."/>
            <person name="Chung G.-T."/>
            <person name="Escheverria P."/>
            <person name="Fraser C.M."/>
            <person name="Sadzewicz L."/>
            <person name="Shefchek K.A."/>
            <person name="Tallon L."/>
            <person name="Das S.P."/>
            <person name="Daugherty S."/>
            <person name="Mongodin E.F."/>
        </authorList>
    </citation>
    <scope>NUCLEOTIDE SEQUENCE [LARGE SCALE GENOMIC DNA]</scope>
    <source>
        <strain evidence="1 2">3978 T3 ii</strain>
    </source>
</reference>
<dbReference type="EMBL" id="JNHN01000184">
    <property type="protein sequence ID" value="KDS47893.1"/>
    <property type="molecule type" value="Genomic_DNA"/>
</dbReference>
<dbReference type="Proteomes" id="UP000028013">
    <property type="component" value="Unassembled WGS sequence"/>
</dbReference>
<sequence>MQLQWLHFLFRVGVFLTFIREGLLERKSYQPAVCEIDIKPV</sequence>
<dbReference type="AlphaFoldDB" id="A0A078RUB3"/>
<name>A0A078RUB3_BACUN</name>